<sequence length="99" mass="10809">MDQFTMEEEVNNRLPPQPKAYSEGGFDDFILYDKVPESNDVSDRSSVQDGGSVSGGGGGSSTRKLGSQMLRGLMYGPIQLPEQLLERSRRAVPTVRLAC</sequence>
<reference evidence="2 3" key="1">
    <citation type="submission" date="2018-11" db="EMBL/GenBank/DDBJ databases">
        <authorList>
            <consortium name="Pathogen Informatics"/>
        </authorList>
    </citation>
    <scope>NUCLEOTIDE SEQUENCE [LARGE SCALE GENOMIC DNA]</scope>
</reference>
<feature type="region of interest" description="Disordered" evidence="1">
    <location>
        <begin position="37"/>
        <end position="66"/>
    </location>
</feature>
<evidence type="ECO:0000256" key="1">
    <source>
        <dbReference type="SAM" id="MobiDB-lite"/>
    </source>
</evidence>
<organism evidence="2 3">
    <name type="scientific">Dibothriocephalus latus</name>
    <name type="common">Fish tapeworm</name>
    <name type="synonym">Diphyllobothrium latum</name>
    <dbReference type="NCBI Taxonomy" id="60516"/>
    <lineage>
        <taxon>Eukaryota</taxon>
        <taxon>Metazoa</taxon>
        <taxon>Spiralia</taxon>
        <taxon>Lophotrochozoa</taxon>
        <taxon>Platyhelminthes</taxon>
        <taxon>Cestoda</taxon>
        <taxon>Eucestoda</taxon>
        <taxon>Diphyllobothriidea</taxon>
        <taxon>Diphyllobothriidae</taxon>
        <taxon>Dibothriocephalus</taxon>
    </lineage>
</organism>
<protein>
    <submittedName>
        <fullName evidence="2">Uncharacterized protein</fullName>
    </submittedName>
</protein>
<dbReference type="AlphaFoldDB" id="A0A3P6PSW2"/>
<dbReference type="EMBL" id="UYRU01006678">
    <property type="protein sequence ID" value="VDK40292.1"/>
    <property type="molecule type" value="Genomic_DNA"/>
</dbReference>
<name>A0A3P6PSW2_DIBLA</name>
<evidence type="ECO:0000313" key="3">
    <source>
        <dbReference type="Proteomes" id="UP000281553"/>
    </source>
</evidence>
<keyword evidence="3" id="KW-1185">Reference proteome</keyword>
<dbReference type="Proteomes" id="UP000281553">
    <property type="component" value="Unassembled WGS sequence"/>
</dbReference>
<proteinExistence type="predicted"/>
<gene>
    <name evidence="2" type="ORF">DILT_LOCUS1126</name>
</gene>
<evidence type="ECO:0000313" key="2">
    <source>
        <dbReference type="EMBL" id="VDK40292.1"/>
    </source>
</evidence>
<accession>A0A3P6PSW2</accession>